<evidence type="ECO:0000259" key="10">
    <source>
        <dbReference type="PROSITE" id="PS50075"/>
    </source>
</evidence>
<keyword evidence="2" id="KW-0596">Phosphopantetheine</keyword>
<dbReference type="PANTHER" id="PTHR20863">
    <property type="entry name" value="ACYL CARRIER PROTEIN"/>
    <property type="match status" value="1"/>
</dbReference>
<sequence length="90" mass="10174">MQTAYENEIKERVIEVVKRNSMFNAENVSESSNIRRDHGIDSIKMVELVVDLEDEFDIEVDSCSLSFENFSTVELIIRYVIGKAGNGGEA</sequence>
<reference evidence="11 12" key="1">
    <citation type="submission" date="2018-07" db="EMBL/GenBank/DDBJ databases">
        <title>Genomic Encyclopedia of Type Strains, Phase IV (KMG-IV): sequencing the most valuable type-strain genomes for metagenomic binning, comparative biology and taxonomic classification.</title>
        <authorList>
            <person name="Goeker M."/>
        </authorList>
    </citation>
    <scope>NUCLEOTIDE SEQUENCE [LARGE SCALE GENOMIC DNA]</scope>
    <source>
        <strain evidence="11 12">DSM 27016</strain>
    </source>
</reference>
<dbReference type="RefSeq" id="WP_114298914.1">
    <property type="nucleotide sequence ID" value="NZ_QPJT01000021.1"/>
</dbReference>
<evidence type="ECO:0000256" key="8">
    <source>
        <dbReference type="ARBA" id="ARBA00023098"/>
    </source>
</evidence>
<evidence type="ECO:0000256" key="5">
    <source>
        <dbReference type="ARBA" id="ARBA00022832"/>
    </source>
</evidence>
<dbReference type="Gene3D" id="1.10.1200.10">
    <property type="entry name" value="ACP-like"/>
    <property type="match status" value="1"/>
</dbReference>
<evidence type="ECO:0000256" key="1">
    <source>
        <dbReference type="ARBA" id="ARBA00022448"/>
    </source>
</evidence>
<keyword evidence="5" id="KW-0276">Fatty acid metabolism</keyword>
<protein>
    <submittedName>
        <fullName evidence="11">Acyl carrier protein</fullName>
    </submittedName>
</protein>
<keyword evidence="4" id="KW-0597">Phosphoprotein</keyword>
<dbReference type="InterPro" id="IPR036736">
    <property type="entry name" value="ACP-like_sf"/>
</dbReference>
<keyword evidence="1" id="KW-0813">Transport</keyword>
<accession>A0A369ATK0</accession>
<organism evidence="11 12">
    <name type="scientific">Anaerobacterium chartisolvens</name>
    <dbReference type="NCBI Taxonomy" id="1297424"/>
    <lineage>
        <taxon>Bacteria</taxon>
        <taxon>Bacillati</taxon>
        <taxon>Bacillota</taxon>
        <taxon>Clostridia</taxon>
        <taxon>Eubacteriales</taxon>
        <taxon>Oscillospiraceae</taxon>
        <taxon>Anaerobacterium</taxon>
    </lineage>
</organism>
<dbReference type="GO" id="GO:0000036">
    <property type="term" value="F:acyl carrier activity"/>
    <property type="evidence" value="ECO:0007669"/>
    <property type="project" value="TreeGrafter"/>
</dbReference>
<dbReference type="InterPro" id="IPR003231">
    <property type="entry name" value="ACP"/>
</dbReference>
<comment type="caution">
    <text evidence="11">The sequence shown here is derived from an EMBL/GenBank/DDBJ whole genome shotgun (WGS) entry which is preliminary data.</text>
</comment>
<dbReference type="PANTHER" id="PTHR20863:SF28">
    <property type="entry name" value="ACYL CARRIER PROTEIN, MITOCHONDRIAL"/>
    <property type="match status" value="1"/>
</dbReference>
<evidence type="ECO:0000313" key="11">
    <source>
        <dbReference type="EMBL" id="RCX12551.1"/>
    </source>
</evidence>
<evidence type="ECO:0000256" key="7">
    <source>
        <dbReference type="ARBA" id="ARBA00022982"/>
    </source>
</evidence>
<evidence type="ECO:0000256" key="3">
    <source>
        <dbReference type="ARBA" id="ARBA00022516"/>
    </source>
</evidence>
<dbReference type="PROSITE" id="PS50075">
    <property type="entry name" value="CARRIER"/>
    <property type="match status" value="1"/>
</dbReference>
<dbReference type="EMBL" id="QPJT01000021">
    <property type="protein sequence ID" value="RCX12551.1"/>
    <property type="molecule type" value="Genomic_DNA"/>
</dbReference>
<evidence type="ECO:0000256" key="4">
    <source>
        <dbReference type="ARBA" id="ARBA00022553"/>
    </source>
</evidence>
<keyword evidence="7" id="KW-0249">Electron transport</keyword>
<dbReference type="SUPFAM" id="SSF47336">
    <property type="entry name" value="ACP-like"/>
    <property type="match status" value="1"/>
</dbReference>
<keyword evidence="12" id="KW-1185">Reference proteome</keyword>
<name>A0A369ATK0_9FIRM</name>
<evidence type="ECO:0000313" key="12">
    <source>
        <dbReference type="Proteomes" id="UP000253034"/>
    </source>
</evidence>
<gene>
    <name evidence="11" type="ORF">DFR58_12155</name>
</gene>
<dbReference type="OrthoDB" id="9804551at2"/>
<evidence type="ECO:0000256" key="6">
    <source>
        <dbReference type="ARBA" id="ARBA00022946"/>
    </source>
</evidence>
<keyword evidence="9" id="KW-0275">Fatty acid biosynthesis</keyword>
<evidence type="ECO:0000256" key="2">
    <source>
        <dbReference type="ARBA" id="ARBA00022450"/>
    </source>
</evidence>
<dbReference type="AlphaFoldDB" id="A0A369ATK0"/>
<keyword evidence="3" id="KW-0444">Lipid biosynthesis</keyword>
<dbReference type="Pfam" id="PF00550">
    <property type="entry name" value="PP-binding"/>
    <property type="match status" value="1"/>
</dbReference>
<feature type="domain" description="Carrier" evidence="10">
    <location>
        <begin position="7"/>
        <end position="84"/>
    </location>
</feature>
<proteinExistence type="predicted"/>
<dbReference type="InterPro" id="IPR009081">
    <property type="entry name" value="PP-bd_ACP"/>
</dbReference>
<dbReference type="GO" id="GO:0000035">
    <property type="term" value="F:acyl binding"/>
    <property type="evidence" value="ECO:0007669"/>
    <property type="project" value="TreeGrafter"/>
</dbReference>
<dbReference type="Proteomes" id="UP000253034">
    <property type="component" value="Unassembled WGS sequence"/>
</dbReference>
<evidence type="ECO:0000256" key="9">
    <source>
        <dbReference type="ARBA" id="ARBA00023160"/>
    </source>
</evidence>
<keyword evidence="8" id="KW-0443">Lipid metabolism</keyword>
<keyword evidence="6" id="KW-0809">Transit peptide</keyword>